<evidence type="ECO:0000313" key="5">
    <source>
        <dbReference type="Proteomes" id="UP001600894"/>
    </source>
</evidence>
<protein>
    <submittedName>
        <fullName evidence="4">Glycosyltransferase family 8 protein</fullName>
    </submittedName>
</protein>
<name>A0ABQ0AUA0_9FIRM</name>
<proteinExistence type="predicted"/>
<dbReference type="EMBL" id="BAABXL010000001">
    <property type="protein sequence ID" value="GAA6267609.1"/>
    <property type="molecule type" value="Genomic_DNA"/>
</dbReference>
<reference evidence="4 5" key="1">
    <citation type="submission" date="2024-04" db="EMBL/GenBank/DDBJ databases">
        <title>Defined microbial consortia suppress multidrug-resistant proinflammatory Enterobacteriaceae via ecological control.</title>
        <authorList>
            <person name="Furuichi M."/>
            <person name="Kawaguchi T."/>
            <person name="Pust M."/>
            <person name="Yasuma K."/>
            <person name="Plichta D."/>
            <person name="Hasegawa N."/>
            <person name="Ohya T."/>
            <person name="Bhattarai S."/>
            <person name="Sasajima S."/>
            <person name="Aoto Y."/>
            <person name="Tuganbaev T."/>
            <person name="Yaginuma M."/>
            <person name="Ueda M."/>
            <person name="Okahashi N."/>
            <person name="Amafuji K."/>
            <person name="Kiridooshi Y."/>
            <person name="Sugita K."/>
            <person name="Strazar M."/>
            <person name="Skelly A."/>
            <person name="Suda W."/>
            <person name="Hattori M."/>
            <person name="Nakamoto N."/>
            <person name="Caballero S."/>
            <person name="Norman J."/>
            <person name="Olle B."/>
            <person name="Tanoue T."/>
            <person name="Arita M."/>
            <person name="Bucci V."/>
            <person name="Atarashi K."/>
            <person name="Xavier R."/>
            <person name="Honda K."/>
        </authorList>
    </citation>
    <scope>NUCLEOTIDE SEQUENCE [LARGE SCALE GENOMIC DNA]</scope>
    <source>
        <strain evidence="5">f13</strain>
    </source>
</reference>
<dbReference type="RefSeq" id="WP_178302441.1">
    <property type="nucleotide sequence ID" value="NZ_BAABXL010000001.1"/>
</dbReference>
<organism evidence="4 5">
    <name type="scientific">Enterocloster alcoholdehydrogenati</name>
    <dbReference type="NCBI Taxonomy" id="2547410"/>
    <lineage>
        <taxon>Bacteria</taxon>
        <taxon>Bacillati</taxon>
        <taxon>Bacillota</taxon>
        <taxon>Clostridia</taxon>
        <taxon>Lachnospirales</taxon>
        <taxon>Lachnospiraceae</taxon>
        <taxon>Enterocloster</taxon>
    </lineage>
</organism>
<dbReference type="InterPro" id="IPR050748">
    <property type="entry name" value="Glycosyltrans_8_dom-fam"/>
</dbReference>
<dbReference type="InterPro" id="IPR029044">
    <property type="entry name" value="Nucleotide-diphossugar_trans"/>
</dbReference>
<evidence type="ECO:0000256" key="1">
    <source>
        <dbReference type="ARBA" id="ARBA00022676"/>
    </source>
</evidence>
<accession>A0ABQ0AUA0</accession>
<dbReference type="Pfam" id="PF01501">
    <property type="entry name" value="Glyco_transf_8"/>
    <property type="match status" value="1"/>
</dbReference>
<keyword evidence="1" id="KW-0328">Glycosyltransferase</keyword>
<dbReference type="PANTHER" id="PTHR13778:SF47">
    <property type="entry name" value="LIPOPOLYSACCHARIDE 1,3-GALACTOSYLTRANSFERASE"/>
    <property type="match status" value="1"/>
</dbReference>
<keyword evidence="5" id="KW-1185">Reference proteome</keyword>
<comment type="caution">
    <text evidence="4">The sequence shown here is derived from an EMBL/GenBank/DDBJ whole genome shotgun (WGS) entry which is preliminary data.</text>
</comment>
<keyword evidence="2" id="KW-0808">Transferase</keyword>
<evidence type="ECO:0000313" key="4">
    <source>
        <dbReference type="EMBL" id="GAA6267609.1"/>
    </source>
</evidence>
<dbReference type="CDD" id="cd04194">
    <property type="entry name" value="GT8_A4GalT_like"/>
    <property type="match status" value="1"/>
</dbReference>
<gene>
    <name evidence="4" type="ORF">F130042H8_06690</name>
</gene>
<dbReference type="InterPro" id="IPR002495">
    <property type="entry name" value="Glyco_trans_8"/>
</dbReference>
<evidence type="ECO:0000256" key="3">
    <source>
        <dbReference type="ARBA" id="ARBA00022723"/>
    </source>
</evidence>
<sequence>MSGKERRINIIYASNDGYAGHLAASLCSLLDNNRQAESIDIYLLSVGMCGEYQERLKDLAASFGRRLFLVELGDLKARFPYKIDTRGFDISAMGRLFAPQVLPVSVERALYLDCDTIVCGSILPLYETKLKGCLAGMVMEPTVYREMKETIGMRPEEPYFNSGMILMDLKGWRREGVVEKLLDFYGAHAGNLFACDQDTINGALKGRILSVSPRYNFFTNYRYFSYETLERLCLAYKMVGREEFQAAKRSPAVIHYLGDERPWIRGNHNHYKPLYKYYLSKTPWRDLPPAEGKFLYMQLWWCFNQMTRVCPGLRLAISRKLGMRVIDARKTRKERK</sequence>
<dbReference type="Gene3D" id="3.90.550.10">
    <property type="entry name" value="Spore Coat Polysaccharide Biosynthesis Protein SpsA, Chain A"/>
    <property type="match status" value="1"/>
</dbReference>
<dbReference type="SUPFAM" id="SSF53448">
    <property type="entry name" value="Nucleotide-diphospho-sugar transferases"/>
    <property type="match status" value="1"/>
</dbReference>
<dbReference type="PANTHER" id="PTHR13778">
    <property type="entry name" value="GLYCOSYLTRANSFERASE 8 DOMAIN-CONTAINING PROTEIN"/>
    <property type="match status" value="1"/>
</dbReference>
<evidence type="ECO:0000256" key="2">
    <source>
        <dbReference type="ARBA" id="ARBA00022679"/>
    </source>
</evidence>
<dbReference type="Proteomes" id="UP001600894">
    <property type="component" value="Unassembled WGS sequence"/>
</dbReference>
<keyword evidence="3" id="KW-0479">Metal-binding</keyword>